<dbReference type="Proteomes" id="UP000612746">
    <property type="component" value="Unassembled WGS sequence"/>
</dbReference>
<gene>
    <name evidence="1" type="ORF">INT44_001435</name>
</gene>
<keyword evidence="2" id="KW-1185">Reference proteome</keyword>
<dbReference type="AlphaFoldDB" id="A0A8H7PQY5"/>
<evidence type="ECO:0000313" key="1">
    <source>
        <dbReference type="EMBL" id="KAG2178285.1"/>
    </source>
</evidence>
<evidence type="ECO:0000313" key="2">
    <source>
        <dbReference type="Proteomes" id="UP000612746"/>
    </source>
</evidence>
<comment type="caution">
    <text evidence="1">The sequence shown here is derived from an EMBL/GenBank/DDBJ whole genome shotgun (WGS) entry which is preliminary data.</text>
</comment>
<name>A0A8H7PQY5_9FUNG</name>
<sequence>QDAYDLEMATVGLAIELGMVYSTNTTANNVRTENFNVLLLHLLSQLRQLLQLVGWVSQIPTSAYNALFLVRVFSKHFAGNLSGEELRRQYEGN</sequence>
<accession>A0A8H7PQY5</accession>
<reference evidence="1" key="1">
    <citation type="submission" date="2020-12" db="EMBL/GenBank/DDBJ databases">
        <title>Metabolic potential, ecology and presence of endohyphal bacteria is reflected in genomic diversity of Mucoromycotina.</title>
        <authorList>
            <person name="Muszewska A."/>
            <person name="Okrasinska A."/>
            <person name="Steczkiewicz K."/>
            <person name="Drgas O."/>
            <person name="Orlowska M."/>
            <person name="Perlinska-Lenart U."/>
            <person name="Aleksandrzak-Piekarczyk T."/>
            <person name="Szatraj K."/>
            <person name="Zielenkiewicz U."/>
            <person name="Pilsyk S."/>
            <person name="Malc E."/>
            <person name="Mieczkowski P."/>
            <person name="Kruszewska J.S."/>
            <person name="Biernat P."/>
            <person name="Pawlowska J."/>
        </authorList>
    </citation>
    <scope>NUCLEOTIDE SEQUENCE</scope>
    <source>
        <strain evidence="1">WA0000051536</strain>
    </source>
</reference>
<dbReference type="EMBL" id="JAEPRA010000011">
    <property type="protein sequence ID" value="KAG2178285.1"/>
    <property type="molecule type" value="Genomic_DNA"/>
</dbReference>
<proteinExistence type="predicted"/>
<protein>
    <submittedName>
        <fullName evidence="1">Uncharacterized protein</fullName>
    </submittedName>
</protein>
<organism evidence="1 2">
    <name type="scientific">Umbelopsis vinacea</name>
    <dbReference type="NCBI Taxonomy" id="44442"/>
    <lineage>
        <taxon>Eukaryota</taxon>
        <taxon>Fungi</taxon>
        <taxon>Fungi incertae sedis</taxon>
        <taxon>Mucoromycota</taxon>
        <taxon>Mucoromycotina</taxon>
        <taxon>Umbelopsidomycetes</taxon>
        <taxon>Umbelopsidales</taxon>
        <taxon>Umbelopsidaceae</taxon>
        <taxon>Umbelopsis</taxon>
    </lineage>
</organism>
<dbReference type="OrthoDB" id="10253409at2759"/>
<feature type="non-terminal residue" evidence="1">
    <location>
        <position position="1"/>
    </location>
</feature>